<organism evidence="2 3">
    <name type="scientific">Stylosanthes scabra</name>
    <dbReference type="NCBI Taxonomy" id="79078"/>
    <lineage>
        <taxon>Eukaryota</taxon>
        <taxon>Viridiplantae</taxon>
        <taxon>Streptophyta</taxon>
        <taxon>Embryophyta</taxon>
        <taxon>Tracheophyta</taxon>
        <taxon>Spermatophyta</taxon>
        <taxon>Magnoliopsida</taxon>
        <taxon>eudicotyledons</taxon>
        <taxon>Gunneridae</taxon>
        <taxon>Pentapetalae</taxon>
        <taxon>rosids</taxon>
        <taxon>fabids</taxon>
        <taxon>Fabales</taxon>
        <taxon>Fabaceae</taxon>
        <taxon>Papilionoideae</taxon>
        <taxon>50 kb inversion clade</taxon>
        <taxon>dalbergioids sensu lato</taxon>
        <taxon>Dalbergieae</taxon>
        <taxon>Pterocarpus clade</taxon>
        <taxon>Stylosanthes</taxon>
    </lineage>
</organism>
<keyword evidence="3" id="KW-1185">Reference proteome</keyword>
<dbReference type="EMBL" id="JASCZI010181553">
    <property type="protein sequence ID" value="MED6184488.1"/>
    <property type="molecule type" value="Genomic_DNA"/>
</dbReference>
<reference evidence="2 3" key="1">
    <citation type="journal article" date="2023" name="Plants (Basel)">
        <title>Bridging the Gap: Combining Genomics and Transcriptomics Approaches to Understand Stylosanthes scabra, an Orphan Legume from the Brazilian Caatinga.</title>
        <authorList>
            <person name="Ferreira-Neto J.R.C."/>
            <person name="da Silva M.D."/>
            <person name="Binneck E."/>
            <person name="de Melo N.F."/>
            <person name="da Silva R.H."/>
            <person name="de Melo A.L.T.M."/>
            <person name="Pandolfi V."/>
            <person name="Bustamante F.O."/>
            <person name="Brasileiro-Vidal A.C."/>
            <person name="Benko-Iseppon A.M."/>
        </authorList>
    </citation>
    <scope>NUCLEOTIDE SEQUENCE [LARGE SCALE GENOMIC DNA]</scope>
    <source>
        <tissue evidence="2">Leaves</tissue>
    </source>
</reference>
<protein>
    <submittedName>
        <fullName evidence="2">Uncharacterized protein</fullName>
    </submittedName>
</protein>
<sequence>MEWLEGWSPPPLPFIYEACPPPRPMHAAWGSHVEAHLAYAIGEVANSPLPLARWHACRFAVASLQFAVGSGELECKSNFVVGPASSVYSKSIVPPSECVRKRKTIVVSWNSQDTKEIARKELRKMIQESKVGNSSSSGSKLVRNRRAQLHEEFTTVEDALRSQQNQNPVKRQR</sequence>
<evidence type="ECO:0000313" key="2">
    <source>
        <dbReference type="EMBL" id="MED6184488.1"/>
    </source>
</evidence>
<evidence type="ECO:0000313" key="3">
    <source>
        <dbReference type="Proteomes" id="UP001341840"/>
    </source>
</evidence>
<feature type="region of interest" description="Disordered" evidence="1">
    <location>
        <begin position="153"/>
        <end position="173"/>
    </location>
</feature>
<accession>A0ABU6WK95</accession>
<comment type="caution">
    <text evidence="2">The sequence shown here is derived from an EMBL/GenBank/DDBJ whole genome shotgun (WGS) entry which is preliminary data.</text>
</comment>
<proteinExistence type="predicted"/>
<dbReference type="Proteomes" id="UP001341840">
    <property type="component" value="Unassembled WGS sequence"/>
</dbReference>
<feature type="compositionally biased region" description="Polar residues" evidence="1">
    <location>
        <begin position="161"/>
        <end position="173"/>
    </location>
</feature>
<name>A0ABU6WK95_9FABA</name>
<evidence type="ECO:0000256" key="1">
    <source>
        <dbReference type="SAM" id="MobiDB-lite"/>
    </source>
</evidence>
<gene>
    <name evidence="2" type="ORF">PIB30_047940</name>
</gene>